<dbReference type="Proteomes" id="UP000769528">
    <property type="component" value="Unassembled WGS sequence"/>
</dbReference>
<comment type="caution">
    <text evidence="6">The sequence shown here is derived from an EMBL/GenBank/DDBJ whole genome shotgun (WGS) entry which is preliminary data.</text>
</comment>
<reference evidence="6" key="1">
    <citation type="journal article" date="2021" name="Open Biol.">
        <title>Shared evolutionary footprints suggest mitochondrial oxidative damage underlies multiple complex I losses in fungi.</title>
        <authorList>
            <person name="Schikora-Tamarit M.A."/>
            <person name="Marcet-Houben M."/>
            <person name="Nosek J."/>
            <person name="Gabaldon T."/>
        </authorList>
    </citation>
    <scope>NUCLEOTIDE SEQUENCE</scope>
    <source>
        <strain evidence="6">CBS6341</strain>
    </source>
</reference>
<evidence type="ECO:0000313" key="6">
    <source>
        <dbReference type="EMBL" id="KAH3672717.1"/>
    </source>
</evidence>
<evidence type="ECO:0000256" key="1">
    <source>
        <dbReference type="ARBA" id="ARBA00004123"/>
    </source>
</evidence>
<keyword evidence="3" id="KW-0804">Transcription</keyword>
<dbReference type="Pfam" id="PF08265">
    <property type="entry name" value="YL1_C"/>
    <property type="match status" value="1"/>
</dbReference>
<evidence type="ECO:0000256" key="2">
    <source>
        <dbReference type="ARBA" id="ARBA00023015"/>
    </source>
</evidence>
<evidence type="ECO:0000256" key="3">
    <source>
        <dbReference type="ARBA" id="ARBA00023163"/>
    </source>
</evidence>
<protein>
    <recommendedName>
        <fullName evidence="5">Vps72/YL1 C-terminal domain-containing protein</fullName>
    </recommendedName>
</protein>
<feature type="domain" description="Vps72/YL1 C-terminal" evidence="5">
    <location>
        <begin position="75"/>
        <end position="104"/>
    </location>
</feature>
<dbReference type="GO" id="GO:0006338">
    <property type="term" value="P:chromatin remodeling"/>
    <property type="evidence" value="ECO:0007669"/>
    <property type="project" value="InterPro"/>
</dbReference>
<comment type="subcellular location">
    <subcellularLocation>
        <location evidence="1">Nucleus</location>
    </subcellularLocation>
</comment>
<evidence type="ECO:0000256" key="4">
    <source>
        <dbReference type="ARBA" id="ARBA00023242"/>
    </source>
</evidence>
<keyword evidence="7" id="KW-1185">Reference proteome</keyword>
<reference evidence="6" key="2">
    <citation type="submission" date="2021-01" db="EMBL/GenBank/DDBJ databases">
        <authorList>
            <person name="Schikora-Tamarit M.A."/>
        </authorList>
    </citation>
    <scope>NUCLEOTIDE SEQUENCE</scope>
    <source>
        <strain evidence="6">CBS6341</strain>
    </source>
</reference>
<dbReference type="GO" id="GO:0031011">
    <property type="term" value="C:Ino80 complex"/>
    <property type="evidence" value="ECO:0007669"/>
    <property type="project" value="InterPro"/>
</dbReference>
<keyword evidence="4" id="KW-0539">Nucleus</keyword>
<accession>A0A9P8PK05</accession>
<proteinExistence type="predicted"/>
<name>A0A9P8PK05_9ASCO</name>
<dbReference type="OrthoDB" id="49520at2759"/>
<dbReference type="EMBL" id="JAEUBF010001113">
    <property type="protein sequence ID" value="KAH3672717.1"/>
    <property type="molecule type" value="Genomic_DNA"/>
</dbReference>
<dbReference type="PANTHER" id="PTHR31200:SF1">
    <property type="entry name" value="INO80 COMPLEX SUBUNIT C"/>
    <property type="match status" value="1"/>
</dbReference>
<dbReference type="SMART" id="SM00993">
    <property type="entry name" value="YL1_C"/>
    <property type="match status" value="1"/>
</dbReference>
<evidence type="ECO:0000259" key="5">
    <source>
        <dbReference type="SMART" id="SM00993"/>
    </source>
</evidence>
<organism evidence="6 7">
    <name type="scientific">Wickerhamomyces mucosus</name>
    <dbReference type="NCBI Taxonomy" id="1378264"/>
    <lineage>
        <taxon>Eukaryota</taxon>
        <taxon>Fungi</taxon>
        <taxon>Dikarya</taxon>
        <taxon>Ascomycota</taxon>
        <taxon>Saccharomycotina</taxon>
        <taxon>Saccharomycetes</taxon>
        <taxon>Phaffomycetales</taxon>
        <taxon>Wickerhamomycetaceae</taxon>
        <taxon>Wickerhamomyces</taxon>
    </lineage>
</organism>
<dbReference type="InterPro" id="IPR013272">
    <property type="entry name" value="Vps72/YL1_C"/>
</dbReference>
<sequence length="126" mass="14451">MAGSSVDINKVIEENSVIPSFKNFNRKQPNRRVKPLKQITVDEQKFLKTKEDKHKPNSINYFNISSPPSIKPTKKYCDITGLKGNYQSPSNGLRYHNNEVYTIVKNIAQGVDQQYLELRNANVVLK</sequence>
<dbReference type="InterPro" id="IPR029525">
    <property type="entry name" value="INO80C/Ies6"/>
</dbReference>
<dbReference type="PANTHER" id="PTHR31200">
    <property type="entry name" value="INO80 COMPLEX SUBUNIT C"/>
    <property type="match status" value="1"/>
</dbReference>
<evidence type="ECO:0000313" key="7">
    <source>
        <dbReference type="Proteomes" id="UP000769528"/>
    </source>
</evidence>
<dbReference type="AlphaFoldDB" id="A0A9P8PK05"/>
<keyword evidence="2" id="KW-0805">Transcription regulation</keyword>
<gene>
    <name evidence="6" type="ORF">WICMUC_004123</name>
</gene>